<keyword evidence="1 3" id="KW-0378">Hydrolase</keyword>
<dbReference type="GO" id="GO:0019441">
    <property type="term" value="P:L-tryptophan catabolic process to kynurenine"/>
    <property type="evidence" value="ECO:0007669"/>
    <property type="project" value="UniProtKB-UniRule"/>
</dbReference>
<evidence type="ECO:0000313" key="5">
    <source>
        <dbReference type="EMBL" id="PMD48717.1"/>
    </source>
</evidence>
<dbReference type="Pfam" id="PF20434">
    <property type="entry name" value="BD-FAE"/>
    <property type="match status" value="1"/>
</dbReference>
<dbReference type="Gene3D" id="3.40.50.1820">
    <property type="entry name" value="alpha/beta hydrolase"/>
    <property type="match status" value="1"/>
</dbReference>
<dbReference type="PANTHER" id="PTHR48081">
    <property type="entry name" value="AB HYDROLASE SUPERFAMILY PROTEIN C4A8.06C"/>
    <property type="match status" value="1"/>
</dbReference>
<keyword evidence="6" id="KW-1185">Reference proteome</keyword>
<comment type="domain">
    <text evidence="3">The main chain amide nitrogen atoms of the second glycine and its adjacent residue in the HGGXW motif define the oxyanion hole, and stabilize the oxyanion that forms during the nucleophilic attack by the catalytic serine during substrate cleavage.</text>
</comment>
<evidence type="ECO:0000256" key="1">
    <source>
        <dbReference type="ARBA" id="ARBA00022801"/>
    </source>
</evidence>
<dbReference type="InterPro" id="IPR050300">
    <property type="entry name" value="GDXG_lipolytic_enzyme"/>
</dbReference>
<feature type="active site" description="Nucleophile" evidence="3">
    <location>
        <position position="140"/>
    </location>
</feature>
<dbReference type="UniPathway" id="UPA00333">
    <property type="reaction ID" value="UER00454"/>
</dbReference>
<dbReference type="GO" id="GO:0034354">
    <property type="term" value="P:'de novo' NAD+ biosynthetic process from L-tryptophan"/>
    <property type="evidence" value="ECO:0007669"/>
    <property type="project" value="UniProtKB-UniRule"/>
</dbReference>
<feature type="active site" evidence="3">
    <location>
        <position position="265"/>
    </location>
</feature>
<comment type="similarity">
    <text evidence="3">Belongs to the kynurenine formamidase family.</text>
</comment>
<comment type="catalytic activity">
    <reaction evidence="3">
        <text>N-formyl-L-kynurenine + H2O = L-kynurenine + formate + H(+)</text>
        <dbReference type="Rhea" id="RHEA:13009"/>
        <dbReference type="ChEBI" id="CHEBI:15377"/>
        <dbReference type="ChEBI" id="CHEBI:15378"/>
        <dbReference type="ChEBI" id="CHEBI:15740"/>
        <dbReference type="ChEBI" id="CHEBI:57959"/>
        <dbReference type="ChEBI" id="CHEBI:58629"/>
        <dbReference type="EC" id="3.5.1.9"/>
    </reaction>
</comment>
<dbReference type="AlphaFoldDB" id="A0A2J6SD72"/>
<dbReference type="InterPro" id="IPR029058">
    <property type="entry name" value="AB_hydrolase_fold"/>
</dbReference>
<dbReference type="InterPro" id="IPR049492">
    <property type="entry name" value="BD-FAE-like_dom"/>
</dbReference>
<sequence>MAGCPLILRREIYLQGPDATDLNTIDVWTSETSLAPHIADKIWVVYIHGGAWRDPNVDSRSFAPAVEVLSNSSLRDSIAGFASVNYRLSPYPSHTTDPSSPDDKSRNVHYPAHLMDVSRALLYLDEKYRIQNRYLVAGHSAGACLAFELNDWFLSGNSLPQPACILGVSGIYDLEAFIDAHSEIPAYRALIENAFPEKSLWEEASPNKSDLSKTAKWQTARAIIVSHSDEDELVEKAQASHMLRRARMAPSADEKVHFLPANGAHDEIWESGNILAGLITKSIEILWSSSKGRSIAT</sequence>
<keyword evidence="2 3" id="KW-0823">Tryptophan catabolism</keyword>
<gene>
    <name evidence="5" type="ORF">L207DRAFT_477319</name>
</gene>
<evidence type="ECO:0000313" key="6">
    <source>
        <dbReference type="Proteomes" id="UP000235786"/>
    </source>
</evidence>
<feature type="domain" description="BD-FAE-like" evidence="4">
    <location>
        <begin position="43"/>
        <end position="242"/>
    </location>
</feature>
<comment type="function">
    <text evidence="3">Catalyzes the hydrolysis of N-formyl-L-kynurenine to L-kynurenine, the second step in the kynurenine pathway of tryptophan degradation. Kynurenine may be further oxidized to nicotinic acid, NAD(H) and NADP(H). Required for elimination of toxic metabolites.</text>
</comment>
<dbReference type="HAMAP" id="MF_03014">
    <property type="entry name" value="KFase"/>
    <property type="match status" value="1"/>
</dbReference>
<evidence type="ECO:0000256" key="3">
    <source>
        <dbReference type="HAMAP-Rule" id="MF_03014"/>
    </source>
</evidence>
<organism evidence="5 6">
    <name type="scientific">Hyaloscypha variabilis (strain UAMH 11265 / GT02V1 / F)</name>
    <name type="common">Meliniomyces variabilis</name>
    <dbReference type="NCBI Taxonomy" id="1149755"/>
    <lineage>
        <taxon>Eukaryota</taxon>
        <taxon>Fungi</taxon>
        <taxon>Dikarya</taxon>
        <taxon>Ascomycota</taxon>
        <taxon>Pezizomycotina</taxon>
        <taxon>Leotiomycetes</taxon>
        <taxon>Helotiales</taxon>
        <taxon>Hyaloscyphaceae</taxon>
        <taxon>Hyaloscypha</taxon>
        <taxon>Hyaloscypha variabilis</taxon>
    </lineage>
</organism>
<comment type="pathway">
    <text evidence="3">Amino-acid degradation; L-tryptophan degradation via kynurenine pathway; L-kynurenine from L-tryptophan: step 2/2.</text>
</comment>
<evidence type="ECO:0000259" key="4">
    <source>
        <dbReference type="Pfam" id="PF20434"/>
    </source>
</evidence>
<proteinExistence type="inferred from homology"/>
<dbReference type="OrthoDB" id="420264at2759"/>
<accession>A0A2J6SD72</accession>
<dbReference type="PANTHER" id="PTHR48081:SF33">
    <property type="entry name" value="KYNURENINE FORMAMIDASE"/>
    <property type="match status" value="1"/>
</dbReference>
<evidence type="ECO:0000256" key="2">
    <source>
        <dbReference type="ARBA" id="ARBA00023079"/>
    </source>
</evidence>
<dbReference type="EC" id="3.5.1.9" evidence="3"/>
<dbReference type="STRING" id="1149755.A0A2J6SD72"/>
<dbReference type="EMBL" id="KZ613937">
    <property type="protein sequence ID" value="PMD48717.1"/>
    <property type="molecule type" value="Genomic_DNA"/>
</dbReference>
<comment type="subunit">
    <text evidence="3">Homodimer.</text>
</comment>
<protein>
    <recommendedName>
        <fullName evidence="3">Kynurenine formamidase</fullName>
        <shortName evidence="3">KFA</shortName>
        <shortName evidence="3">KFase</shortName>
        <ecNumber evidence="3">3.5.1.9</ecNumber>
    </recommendedName>
    <alternativeName>
        <fullName evidence="3">Arylformamidase</fullName>
    </alternativeName>
    <alternativeName>
        <fullName evidence="3">N-formylkynurenine formamidase</fullName>
        <shortName evidence="3">FKF</shortName>
    </alternativeName>
</protein>
<feature type="active site" evidence="3">
    <location>
        <position position="231"/>
    </location>
</feature>
<dbReference type="SUPFAM" id="SSF53474">
    <property type="entry name" value="alpha/beta-Hydrolases"/>
    <property type="match status" value="1"/>
</dbReference>
<dbReference type="InterPro" id="IPR027519">
    <property type="entry name" value="KFase_ver/fungi-typ"/>
</dbReference>
<dbReference type="GO" id="GO:0004061">
    <property type="term" value="F:arylformamidase activity"/>
    <property type="evidence" value="ECO:0007669"/>
    <property type="project" value="UniProtKB-UniRule"/>
</dbReference>
<name>A0A2J6SD72_HYAVF</name>
<feature type="short sequence motif" description="HGGXW" evidence="3">
    <location>
        <begin position="48"/>
        <end position="52"/>
    </location>
</feature>
<dbReference type="Proteomes" id="UP000235786">
    <property type="component" value="Unassembled WGS sequence"/>
</dbReference>
<reference evidence="5 6" key="1">
    <citation type="submission" date="2016-04" db="EMBL/GenBank/DDBJ databases">
        <title>A degradative enzymes factory behind the ericoid mycorrhizal symbiosis.</title>
        <authorList>
            <consortium name="DOE Joint Genome Institute"/>
            <person name="Martino E."/>
            <person name="Morin E."/>
            <person name="Grelet G."/>
            <person name="Kuo A."/>
            <person name="Kohler A."/>
            <person name="Daghino S."/>
            <person name="Barry K."/>
            <person name="Choi C."/>
            <person name="Cichocki N."/>
            <person name="Clum A."/>
            <person name="Copeland A."/>
            <person name="Hainaut M."/>
            <person name="Haridas S."/>
            <person name="Labutti K."/>
            <person name="Lindquist E."/>
            <person name="Lipzen A."/>
            <person name="Khouja H.-R."/>
            <person name="Murat C."/>
            <person name="Ohm R."/>
            <person name="Olson A."/>
            <person name="Spatafora J."/>
            <person name="Veneault-Fourrey C."/>
            <person name="Henrissat B."/>
            <person name="Grigoriev I."/>
            <person name="Martin F."/>
            <person name="Perotto S."/>
        </authorList>
    </citation>
    <scope>NUCLEOTIDE SEQUENCE [LARGE SCALE GENOMIC DNA]</scope>
    <source>
        <strain evidence="5 6">F</strain>
    </source>
</reference>